<protein>
    <submittedName>
        <fullName evidence="1">Uncharacterized protein</fullName>
    </submittedName>
</protein>
<comment type="caution">
    <text evidence="1">The sequence shown here is derived from an EMBL/GenBank/DDBJ whole genome shotgun (WGS) entry which is preliminary data.</text>
</comment>
<keyword evidence="2" id="KW-1185">Reference proteome</keyword>
<organism evidence="1 2">
    <name type="scientific">Dovyalis caffra</name>
    <dbReference type="NCBI Taxonomy" id="77055"/>
    <lineage>
        <taxon>Eukaryota</taxon>
        <taxon>Viridiplantae</taxon>
        <taxon>Streptophyta</taxon>
        <taxon>Embryophyta</taxon>
        <taxon>Tracheophyta</taxon>
        <taxon>Spermatophyta</taxon>
        <taxon>Magnoliopsida</taxon>
        <taxon>eudicotyledons</taxon>
        <taxon>Gunneridae</taxon>
        <taxon>Pentapetalae</taxon>
        <taxon>rosids</taxon>
        <taxon>fabids</taxon>
        <taxon>Malpighiales</taxon>
        <taxon>Salicaceae</taxon>
        <taxon>Flacourtieae</taxon>
        <taxon>Dovyalis</taxon>
    </lineage>
</organism>
<reference evidence="1 2" key="1">
    <citation type="submission" date="2024-01" db="EMBL/GenBank/DDBJ databases">
        <authorList>
            <person name="Waweru B."/>
        </authorList>
    </citation>
    <scope>NUCLEOTIDE SEQUENCE [LARGE SCALE GENOMIC DNA]</scope>
</reference>
<evidence type="ECO:0000313" key="1">
    <source>
        <dbReference type="EMBL" id="CAK7328689.1"/>
    </source>
</evidence>
<name>A0AAV1R874_9ROSI</name>
<gene>
    <name evidence="1" type="ORF">DCAF_LOCUS6419</name>
</gene>
<dbReference type="Proteomes" id="UP001314170">
    <property type="component" value="Unassembled WGS sequence"/>
</dbReference>
<dbReference type="EMBL" id="CAWUPB010000903">
    <property type="protein sequence ID" value="CAK7328689.1"/>
    <property type="molecule type" value="Genomic_DNA"/>
</dbReference>
<sequence length="83" mass="9193">MDFAPAYAKQRVERCFVPHSRGNGHVHEERGGSLILRSQGGRRRPQMEATDALVIQLTPCCQSVLAVMLAKAGVSAGFTYYWI</sequence>
<dbReference type="AlphaFoldDB" id="A0AAV1R874"/>
<evidence type="ECO:0000313" key="2">
    <source>
        <dbReference type="Proteomes" id="UP001314170"/>
    </source>
</evidence>
<proteinExistence type="predicted"/>
<accession>A0AAV1R874</accession>